<evidence type="ECO:0000313" key="1">
    <source>
        <dbReference type="Proteomes" id="UP000887576"/>
    </source>
</evidence>
<name>A0AC34R8P0_9BILA</name>
<proteinExistence type="predicted"/>
<protein>
    <submittedName>
        <fullName evidence="2">Uncharacterized protein</fullName>
    </submittedName>
</protein>
<organism evidence="1 2">
    <name type="scientific">Panagrolaimus sp. JU765</name>
    <dbReference type="NCBI Taxonomy" id="591449"/>
    <lineage>
        <taxon>Eukaryota</taxon>
        <taxon>Metazoa</taxon>
        <taxon>Ecdysozoa</taxon>
        <taxon>Nematoda</taxon>
        <taxon>Chromadorea</taxon>
        <taxon>Rhabditida</taxon>
        <taxon>Tylenchina</taxon>
        <taxon>Panagrolaimomorpha</taxon>
        <taxon>Panagrolaimoidea</taxon>
        <taxon>Panagrolaimidae</taxon>
        <taxon>Panagrolaimus</taxon>
    </lineage>
</organism>
<dbReference type="Proteomes" id="UP000887576">
    <property type="component" value="Unplaced"/>
</dbReference>
<accession>A0AC34R8P0</accession>
<dbReference type="WBParaSite" id="JU765_v2.g4435.t1">
    <property type="protein sequence ID" value="JU765_v2.g4435.t1"/>
    <property type="gene ID" value="JU765_v2.g4435"/>
</dbReference>
<evidence type="ECO:0000313" key="2">
    <source>
        <dbReference type="WBParaSite" id="JU765_v2.g4435.t1"/>
    </source>
</evidence>
<sequence length="238" mass="27208">MKLRMSLIGSLFLLQGYVGWWMIKSGLYPEESTKKHFIGMSQYRIFTHLTLSSLIFSITLWTGLGQLIKPENHNNVAKICTFRSLALASFISIFITTCYGAFVSGTHSGDIYQNWPKFGDYWLPEHAFDQKPWWRNFFENQANIQSTHRHLAYLTIILTTTTWFIGHGRVMNKRASIALTGLAVMGLAQVFVGVLTLWTGVPLPLASLHEFGSMPLMGFAIWLLREIKKLPNIRMKTM</sequence>
<reference evidence="2" key="1">
    <citation type="submission" date="2022-11" db="UniProtKB">
        <authorList>
            <consortium name="WormBaseParasite"/>
        </authorList>
    </citation>
    <scope>IDENTIFICATION</scope>
</reference>